<dbReference type="RefSeq" id="WP_151599082.1">
    <property type="nucleotide sequence ID" value="NZ_WBMS02000052.1"/>
</dbReference>
<evidence type="ECO:0000313" key="1">
    <source>
        <dbReference type="EMBL" id="MWA06503.1"/>
    </source>
</evidence>
<dbReference type="Proteomes" id="UP000462055">
    <property type="component" value="Unassembled WGS sequence"/>
</dbReference>
<accession>A0A6I4MLL7</accession>
<dbReference type="AlphaFoldDB" id="A0A6I4MLL7"/>
<evidence type="ECO:0000313" key="2">
    <source>
        <dbReference type="Proteomes" id="UP000462055"/>
    </source>
</evidence>
<protein>
    <submittedName>
        <fullName evidence="1">Uncharacterized protein</fullName>
    </submittedName>
</protein>
<keyword evidence="2" id="KW-1185">Reference proteome</keyword>
<dbReference type="EMBL" id="WBMS02000052">
    <property type="protein sequence ID" value="MWA06503.1"/>
    <property type="molecule type" value="Genomic_DNA"/>
</dbReference>
<gene>
    <name evidence="1" type="ORF">F8568_040380</name>
</gene>
<proteinExistence type="predicted"/>
<name>A0A6I4MLL7_9ACTN</name>
<reference evidence="1" key="1">
    <citation type="submission" date="2019-12" db="EMBL/GenBank/DDBJ databases">
        <title>Actinomadura physcomitrii sp. nov., a novel actinomycete isolated from moss [Physcomitrium sphaericum (Ludw) Fuernr].</title>
        <authorList>
            <person name="Zhuang X."/>
        </authorList>
    </citation>
    <scope>NUCLEOTIDE SEQUENCE [LARGE SCALE GENOMIC DNA]</scope>
    <source>
        <strain evidence="1">LD22</strain>
    </source>
</reference>
<comment type="caution">
    <text evidence="1">The sequence shown here is derived from an EMBL/GenBank/DDBJ whole genome shotgun (WGS) entry which is preliminary data.</text>
</comment>
<sequence length="145" mass="15800">MKVTADQVESVRALITRNTERFEQIDRQLDPAAAPAYGALVSAAFALAGGRLFKDKDASAAIAFVADLRANYPLTDDFDPRIAERLLLATFTDENIDDIGDEARGEYCTLLLTGLVLRTNPSDGALDKLLADARELADKWLADAR</sequence>
<organism evidence="1 2">
    <name type="scientific">Actinomadura physcomitrii</name>
    <dbReference type="NCBI Taxonomy" id="2650748"/>
    <lineage>
        <taxon>Bacteria</taxon>
        <taxon>Bacillati</taxon>
        <taxon>Actinomycetota</taxon>
        <taxon>Actinomycetes</taxon>
        <taxon>Streptosporangiales</taxon>
        <taxon>Thermomonosporaceae</taxon>
        <taxon>Actinomadura</taxon>
    </lineage>
</organism>